<feature type="domain" description="Chromo" evidence="4">
    <location>
        <begin position="14"/>
        <end position="76"/>
    </location>
</feature>
<protein>
    <recommendedName>
        <fullName evidence="4">Chromo domain-containing protein</fullName>
    </recommendedName>
</protein>
<feature type="compositionally biased region" description="Polar residues" evidence="3">
    <location>
        <begin position="145"/>
        <end position="154"/>
    </location>
</feature>
<comment type="caution">
    <text evidence="5">The sequence shown here is derived from an EMBL/GenBank/DDBJ whole genome shotgun (WGS) entry which is preliminary data.</text>
</comment>
<keyword evidence="2" id="KW-0539">Nucleus</keyword>
<dbReference type="PROSITE" id="PS50013">
    <property type="entry name" value="CHROMO_2"/>
    <property type="match status" value="1"/>
</dbReference>
<dbReference type="CDD" id="cd18968">
    <property type="entry name" value="chromodomain"/>
    <property type="match status" value="1"/>
</dbReference>
<dbReference type="InterPro" id="IPR051219">
    <property type="entry name" value="Heterochromatin_chromo-domain"/>
</dbReference>
<dbReference type="Gene3D" id="2.40.50.40">
    <property type="match status" value="1"/>
</dbReference>
<evidence type="ECO:0000259" key="4">
    <source>
        <dbReference type="PROSITE" id="PS50013"/>
    </source>
</evidence>
<dbReference type="GO" id="GO:0006338">
    <property type="term" value="P:chromatin remodeling"/>
    <property type="evidence" value="ECO:0007669"/>
    <property type="project" value="UniProtKB-ARBA"/>
</dbReference>
<dbReference type="PROSITE" id="PS00598">
    <property type="entry name" value="CHROMO_1"/>
    <property type="match status" value="1"/>
</dbReference>
<dbReference type="InterPro" id="IPR023779">
    <property type="entry name" value="Chromodomain_CS"/>
</dbReference>
<dbReference type="SUPFAM" id="SSF54160">
    <property type="entry name" value="Chromo domain-like"/>
    <property type="match status" value="1"/>
</dbReference>
<evidence type="ECO:0000313" key="6">
    <source>
        <dbReference type="Proteomes" id="UP000807469"/>
    </source>
</evidence>
<dbReference type="SMART" id="SM00298">
    <property type="entry name" value="CHROMO"/>
    <property type="match status" value="1"/>
</dbReference>
<comment type="subcellular location">
    <subcellularLocation>
        <location evidence="1">Nucleus</location>
    </subcellularLocation>
</comment>
<accession>A0A9P5Z399</accession>
<dbReference type="InterPro" id="IPR000953">
    <property type="entry name" value="Chromo/chromo_shadow_dom"/>
</dbReference>
<dbReference type="EMBL" id="MU155201">
    <property type="protein sequence ID" value="KAF9480026.1"/>
    <property type="molecule type" value="Genomic_DNA"/>
</dbReference>
<feature type="compositionally biased region" description="Polar residues" evidence="3">
    <location>
        <begin position="175"/>
        <end position="186"/>
    </location>
</feature>
<evidence type="ECO:0000256" key="3">
    <source>
        <dbReference type="SAM" id="MobiDB-lite"/>
    </source>
</evidence>
<gene>
    <name evidence="5" type="ORF">BDN70DRAFT_920799</name>
</gene>
<evidence type="ECO:0000313" key="5">
    <source>
        <dbReference type="EMBL" id="KAF9480026.1"/>
    </source>
</evidence>
<keyword evidence="6" id="KW-1185">Reference proteome</keyword>
<dbReference type="Pfam" id="PF00385">
    <property type="entry name" value="Chromo"/>
    <property type="match status" value="1"/>
</dbReference>
<proteinExistence type="predicted"/>
<reference evidence="5" key="1">
    <citation type="submission" date="2020-11" db="EMBL/GenBank/DDBJ databases">
        <authorList>
            <consortium name="DOE Joint Genome Institute"/>
            <person name="Ahrendt S."/>
            <person name="Riley R."/>
            <person name="Andreopoulos W."/>
            <person name="Labutti K."/>
            <person name="Pangilinan J."/>
            <person name="Ruiz-Duenas F.J."/>
            <person name="Barrasa J.M."/>
            <person name="Sanchez-Garcia M."/>
            <person name="Camarero S."/>
            <person name="Miyauchi S."/>
            <person name="Serrano A."/>
            <person name="Linde D."/>
            <person name="Babiker R."/>
            <person name="Drula E."/>
            <person name="Ayuso-Fernandez I."/>
            <person name="Pacheco R."/>
            <person name="Padilla G."/>
            <person name="Ferreira P."/>
            <person name="Barriuso J."/>
            <person name="Kellner H."/>
            <person name="Castanera R."/>
            <person name="Alfaro M."/>
            <person name="Ramirez L."/>
            <person name="Pisabarro A.G."/>
            <person name="Kuo A."/>
            <person name="Tritt A."/>
            <person name="Lipzen A."/>
            <person name="He G."/>
            <person name="Yan M."/>
            <person name="Ng V."/>
            <person name="Cullen D."/>
            <person name="Martin F."/>
            <person name="Rosso M.-N."/>
            <person name="Henrissat B."/>
            <person name="Hibbett D."/>
            <person name="Martinez A.T."/>
            <person name="Grigoriev I.V."/>
        </authorList>
    </citation>
    <scope>NUCLEOTIDE SEQUENCE</scope>
    <source>
        <strain evidence="5">CIRM-BRFM 674</strain>
    </source>
</reference>
<sequence>MAKRKSKKKEEEIFHVEVITKARVAVPGSDDEAPEDNAGADWEYYVKWAGYDSDANSWEPSKNVESCERLLASFWDHVGIDNKDYFPGDVICAKEDWIEKEKAFFAKEYQNSLSEKKKKKDERRMDEARKKKSKKTSREPPATPIASSSKVQRVSMSEDDSSESSAEEPPKQSHPIHTSPNNQQSLKIKLPASNLKKRKTVVSSSSDDEPLAKASARPQKIVKMQHGDISTKEDTASTREVIEIPSSPNSLFSEPPSPEPPLVKLHKPITTSTAAKDRLPKKQVRRTTNPQGKIAIMAPSEIPTAGGISTKQRLAQGALAPTAPKEIMAQPTKTQPKAPILKSTYSGLNFKKKSFDAAEKELAPIPLPSRKPSLQEPMLLSLGSPVEQSPSTSFSVPTPSFVPRMPSLAEPTVSPASIFQLSPVEQANEFLREMMPPSMAAPMSMEVVESPVEVPPPKAINPRIPLPGRVRKEWNWTGPLFLKSKSAHCNVKIHNVTTETSLRFSTVFQNQERIEVFDFYDVTDIRCILLGFRKPSQLGQLVPSEEADNEPLGVLATYLDKKCKGFLIPIIFDDNVIGQILCVSFNFYRLFFSEVPPEAYKTYPSGQLIAIILPYTLAGEDLKAHYPYRVPDVLPNGVHHTADNDKIQRSMRTKPQFHHALNMLNFPSKLVQYVSEYTRPYAIWTGRDTSSSQKSKEEMETRLLEIILKEVGAKKGNIRSECRMIFVHAGAIRTSYQLPEFVERRAGPQHMFYIYGSHPDIPHSLWSVSEIWPCGGVVTFSPSAMRSNPHDIYHLMTQINRHPLWTCYILPSALGMVATMECGTEDPLKIFNRQKLLIDLILQAIEDGSVSLLEAPPEKLVVKEAKEDTLDAWFGKYITLMPPTKRQALETALKAFNALPDSSRFMEEELMANMSRIHRHPALISEYRRYVIICSERDDLKINPHLSGFEWTTAAKFDFKDEFYPKQTIGSK</sequence>
<dbReference type="PANTHER" id="PTHR22812">
    <property type="entry name" value="CHROMOBOX PROTEIN"/>
    <property type="match status" value="1"/>
</dbReference>
<evidence type="ECO:0000256" key="2">
    <source>
        <dbReference type="ARBA" id="ARBA00023242"/>
    </source>
</evidence>
<feature type="compositionally biased region" description="Acidic residues" evidence="3">
    <location>
        <begin position="157"/>
        <end position="166"/>
    </location>
</feature>
<organism evidence="5 6">
    <name type="scientific">Pholiota conissans</name>
    <dbReference type="NCBI Taxonomy" id="109636"/>
    <lineage>
        <taxon>Eukaryota</taxon>
        <taxon>Fungi</taxon>
        <taxon>Dikarya</taxon>
        <taxon>Basidiomycota</taxon>
        <taxon>Agaricomycotina</taxon>
        <taxon>Agaricomycetes</taxon>
        <taxon>Agaricomycetidae</taxon>
        <taxon>Agaricales</taxon>
        <taxon>Agaricineae</taxon>
        <taxon>Strophariaceae</taxon>
        <taxon>Pholiota</taxon>
    </lineage>
</organism>
<dbReference type="AlphaFoldDB" id="A0A9P5Z399"/>
<dbReference type="Proteomes" id="UP000807469">
    <property type="component" value="Unassembled WGS sequence"/>
</dbReference>
<dbReference type="GO" id="GO:0005634">
    <property type="term" value="C:nucleus"/>
    <property type="evidence" value="ECO:0007669"/>
    <property type="project" value="UniProtKB-SubCell"/>
</dbReference>
<dbReference type="InterPro" id="IPR016197">
    <property type="entry name" value="Chromo-like_dom_sf"/>
</dbReference>
<feature type="compositionally biased region" description="Basic and acidic residues" evidence="3">
    <location>
        <begin position="225"/>
        <end position="242"/>
    </location>
</feature>
<dbReference type="InterPro" id="IPR023780">
    <property type="entry name" value="Chromo_domain"/>
</dbReference>
<feature type="region of interest" description="Disordered" evidence="3">
    <location>
        <begin position="111"/>
        <end position="308"/>
    </location>
</feature>
<dbReference type="OrthoDB" id="433924at2759"/>
<feature type="compositionally biased region" description="Low complexity" evidence="3">
    <location>
        <begin position="245"/>
        <end position="254"/>
    </location>
</feature>
<evidence type="ECO:0000256" key="1">
    <source>
        <dbReference type="ARBA" id="ARBA00004123"/>
    </source>
</evidence>
<name>A0A9P5Z399_9AGAR</name>